<dbReference type="EMBL" id="CP003732">
    <property type="protein sequence ID" value="AFV12603.1"/>
    <property type="molecule type" value="Genomic_DNA"/>
</dbReference>
<dbReference type="AlphaFoldDB" id="K4LI88"/>
<dbReference type="RefSeq" id="WP_015051468.1">
    <property type="nucleotide sequence ID" value="NZ_KI912609.1"/>
</dbReference>
<dbReference type="KEGG" id="tpz:Tph_c24160"/>
<dbReference type="eggNOG" id="COG3344">
    <property type="taxonomic scope" value="Bacteria"/>
</dbReference>
<accession>K4LI88</accession>
<protein>
    <recommendedName>
        <fullName evidence="3">RNA-directed DNA polymerase</fullName>
    </recommendedName>
</protein>
<proteinExistence type="predicted"/>
<dbReference type="STRING" id="1089553.Tph_c24160"/>
<organism evidence="1 2">
    <name type="scientific">Thermacetogenium phaeum (strain ATCC BAA-254 / DSM 26808 / PB)</name>
    <dbReference type="NCBI Taxonomy" id="1089553"/>
    <lineage>
        <taxon>Bacteria</taxon>
        <taxon>Bacillati</taxon>
        <taxon>Bacillota</taxon>
        <taxon>Clostridia</taxon>
        <taxon>Thermoanaerobacterales</taxon>
        <taxon>Thermoanaerobacteraceae</taxon>
        <taxon>Thermacetogenium</taxon>
    </lineage>
</organism>
<name>K4LI88_THEPS</name>
<dbReference type="HOGENOM" id="CLU_013584_12_3_9"/>
<keyword evidence="2" id="KW-1185">Reference proteome</keyword>
<dbReference type="Proteomes" id="UP000000467">
    <property type="component" value="Chromosome"/>
</dbReference>
<evidence type="ECO:0000313" key="2">
    <source>
        <dbReference type="Proteomes" id="UP000000467"/>
    </source>
</evidence>
<gene>
    <name evidence="1" type="ordered locus">Tph_c24160</name>
</gene>
<sequence length="65" mass="7601">MEKVLERSNMLRALRRVKSNKGADGVDGMEIKSLRPYLKEHWPKIKEELLKGTYKLFSPLTRLNS</sequence>
<evidence type="ECO:0000313" key="1">
    <source>
        <dbReference type="EMBL" id="AFV12603.1"/>
    </source>
</evidence>
<dbReference type="OrthoDB" id="9788687at2"/>
<reference evidence="1 2" key="1">
    <citation type="journal article" date="2012" name="BMC Genomics">
        <title>Genome-guided analysis of physiological and morphological traits of the fermentative acetate oxidizer Thermacetogenium phaeum.</title>
        <authorList>
            <person name="Oehler D."/>
            <person name="Poehlein A."/>
            <person name="Leimbach A."/>
            <person name="Muller N."/>
            <person name="Daniel R."/>
            <person name="Gottschalk G."/>
            <person name="Schink B."/>
        </authorList>
    </citation>
    <scope>NUCLEOTIDE SEQUENCE [LARGE SCALE GENOMIC DNA]</scope>
    <source>
        <strain evidence="2">ATCC BAA-254 / DSM 26808 / PB</strain>
    </source>
</reference>
<evidence type="ECO:0008006" key="3">
    <source>
        <dbReference type="Google" id="ProtNLM"/>
    </source>
</evidence>